<sequence length="644" mass="70801">MAVPTVCIAALVPATHCHLPPVRHLPAACPLCCSLPSAASGSGQAEGGQQVAGLRAMMQAAAISMLFGYNLWSTKWEAILSRQPRHEAASNLASMEAPTMVVHIPGSPKSDGFIMRIFTGDDRTAMATVSPADDPSPEHATERPKNLCVPLNRLRLHLLSPPRKIARGDRVLVVAGPHMETYGHVSEVSGLLALSIEPADPESAIITVEMRHVRVCFRLGDVVEVTRGDHEGVTGFIVGMYHGGYVDIYACRSPGSSSAILTQQGRNSDVPLRRVKTLDLRLVPTEMAASEAAPAVIEPGEPLRSRDRARELWEDDMRRLGRLLHNMDVRMVRKHWEKALYGTILDYRHRESQLVAEERDGESMLDSIDSILADVELIIRVEGDGRRVLARTENLVERTVPEEDGGEPLLSGGDEADLEWGIASTSELPKPQAEPTAPDIGEETGLWLAHYQFIDKRVDVFAVTPQELKDINLRIPRLKKEKKINGKTLEMSRRERSRAGYLVPLTEGVPPSKVPAWSVWCKFPPSHNAKMCVVTLRPCRQTDVDREHPVPKCISSVRGRVIIIGPDVEGSNGRLGDYAETIPGDDGLPTKVVKVRFPRTRDSQGNVVQPTARYHLVSLCRALNTPVLGAETRCNVTDFDTDPP</sequence>
<comment type="caution">
    <text evidence="2">The sequence shown here is derived from an EMBL/GenBank/DDBJ whole genome shotgun (WGS) entry which is preliminary data.</text>
</comment>
<evidence type="ECO:0000259" key="1">
    <source>
        <dbReference type="SMART" id="SM00739"/>
    </source>
</evidence>
<dbReference type="SMART" id="SM00739">
    <property type="entry name" value="KOW"/>
    <property type="match status" value="2"/>
</dbReference>
<dbReference type="EMBL" id="JARJCW010000070">
    <property type="protein sequence ID" value="KAJ7199014.1"/>
    <property type="molecule type" value="Genomic_DNA"/>
</dbReference>
<evidence type="ECO:0000313" key="3">
    <source>
        <dbReference type="Proteomes" id="UP001219525"/>
    </source>
</evidence>
<keyword evidence="3" id="KW-1185">Reference proteome</keyword>
<dbReference type="AlphaFoldDB" id="A0AAD6V3P7"/>
<organism evidence="2 3">
    <name type="scientific">Mycena pura</name>
    <dbReference type="NCBI Taxonomy" id="153505"/>
    <lineage>
        <taxon>Eukaryota</taxon>
        <taxon>Fungi</taxon>
        <taxon>Dikarya</taxon>
        <taxon>Basidiomycota</taxon>
        <taxon>Agaricomycotina</taxon>
        <taxon>Agaricomycetes</taxon>
        <taxon>Agaricomycetidae</taxon>
        <taxon>Agaricales</taxon>
        <taxon>Marasmiineae</taxon>
        <taxon>Mycenaceae</taxon>
        <taxon>Mycena</taxon>
    </lineage>
</organism>
<proteinExistence type="predicted"/>
<gene>
    <name evidence="2" type="ORF">GGX14DRAFT_401643</name>
</gene>
<reference evidence="2" key="1">
    <citation type="submission" date="2023-03" db="EMBL/GenBank/DDBJ databases">
        <title>Massive genome expansion in bonnet fungi (Mycena s.s.) driven by repeated elements and novel gene families across ecological guilds.</title>
        <authorList>
            <consortium name="Lawrence Berkeley National Laboratory"/>
            <person name="Harder C.B."/>
            <person name="Miyauchi S."/>
            <person name="Viragh M."/>
            <person name="Kuo A."/>
            <person name="Thoen E."/>
            <person name="Andreopoulos B."/>
            <person name="Lu D."/>
            <person name="Skrede I."/>
            <person name="Drula E."/>
            <person name="Henrissat B."/>
            <person name="Morin E."/>
            <person name="Kohler A."/>
            <person name="Barry K."/>
            <person name="LaButti K."/>
            <person name="Morin E."/>
            <person name="Salamov A."/>
            <person name="Lipzen A."/>
            <person name="Mereny Z."/>
            <person name="Hegedus B."/>
            <person name="Baldrian P."/>
            <person name="Stursova M."/>
            <person name="Weitz H."/>
            <person name="Taylor A."/>
            <person name="Grigoriev I.V."/>
            <person name="Nagy L.G."/>
            <person name="Martin F."/>
            <person name="Kauserud H."/>
        </authorList>
    </citation>
    <scope>NUCLEOTIDE SEQUENCE</scope>
    <source>
        <strain evidence="2">9144</strain>
    </source>
</reference>
<name>A0AAD6V3P7_9AGAR</name>
<feature type="domain" description="KOW" evidence="1">
    <location>
        <begin position="216"/>
        <end position="243"/>
    </location>
</feature>
<dbReference type="InterPro" id="IPR008991">
    <property type="entry name" value="Translation_prot_SH3-like_sf"/>
</dbReference>
<dbReference type="InterPro" id="IPR005824">
    <property type="entry name" value="KOW"/>
</dbReference>
<accession>A0AAD6V3P7</accession>
<feature type="domain" description="KOW" evidence="1">
    <location>
        <begin position="164"/>
        <end position="191"/>
    </location>
</feature>
<protein>
    <recommendedName>
        <fullName evidence="1">KOW domain-containing protein</fullName>
    </recommendedName>
</protein>
<dbReference type="SUPFAM" id="SSF50104">
    <property type="entry name" value="Translation proteins SH3-like domain"/>
    <property type="match status" value="1"/>
</dbReference>
<evidence type="ECO:0000313" key="2">
    <source>
        <dbReference type="EMBL" id="KAJ7199014.1"/>
    </source>
</evidence>
<dbReference type="Proteomes" id="UP001219525">
    <property type="component" value="Unassembled WGS sequence"/>
</dbReference>